<reference evidence="1" key="1">
    <citation type="journal article" date="2014" name="Nat. Commun.">
        <title>The tobacco genome sequence and its comparison with those of tomato and potato.</title>
        <authorList>
            <person name="Sierro N."/>
            <person name="Battey J.N."/>
            <person name="Ouadi S."/>
            <person name="Bakaher N."/>
            <person name="Bovet L."/>
            <person name="Willig A."/>
            <person name="Goepfert S."/>
            <person name="Peitsch M.C."/>
            <person name="Ivanov N.V."/>
        </authorList>
    </citation>
    <scope>NUCLEOTIDE SEQUENCE [LARGE SCALE GENOMIC DNA]</scope>
</reference>
<gene>
    <name evidence="2" type="primary">LOC142180898</name>
</gene>
<protein>
    <submittedName>
        <fullName evidence="2">Uncharacterized protein LOC142180898</fullName>
    </submittedName>
</protein>
<evidence type="ECO:0000313" key="2">
    <source>
        <dbReference type="RefSeq" id="XP_075109104.1"/>
    </source>
</evidence>
<evidence type="ECO:0000313" key="1">
    <source>
        <dbReference type="Proteomes" id="UP000790787"/>
    </source>
</evidence>
<name>A0AC58UHZ6_TOBAC</name>
<organism evidence="1 2">
    <name type="scientific">Nicotiana tabacum</name>
    <name type="common">Common tobacco</name>
    <dbReference type="NCBI Taxonomy" id="4097"/>
    <lineage>
        <taxon>Eukaryota</taxon>
        <taxon>Viridiplantae</taxon>
        <taxon>Streptophyta</taxon>
        <taxon>Embryophyta</taxon>
        <taxon>Tracheophyta</taxon>
        <taxon>Spermatophyta</taxon>
        <taxon>Magnoliopsida</taxon>
        <taxon>eudicotyledons</taxon>
        <taxon>Gunneridae</taxon>
        <taxon>Pentapetalae</taxon>
        <taxon>asterids</taxon>
        <taxon>lamiids</taxon>
        <taxon>Solanales</taxon>
        <taxon>Solanaceae</taxon>
        <taxon>Nicotianoideae</taxon>
        <taxon>Nicotianeae</taxon>
        <taxon>Nicotiana</taxon>
    </lineage>
</organism>
<keyword evidence="1" id="KW-1185">Reference proteome</keyword>
<dbReference type="RefSeq" id="XP_075109104.1">
    <property type="nucleotide sequence ID" value="XM_075253003.1"/>
</dbReference>
<proteinExistence type="predicted"/>
<dbReference type="Proteomes" id="UP000790787">
    <property type="component" value="Chromosome 5"/>
</dbReference>
<reference evidence="2" key="2">
    <citation type="submission" date="2025-08" db="UniProtKB">
        <authorList>
            <consortium name="RefSeq"/>
        </authorList>
    </citation>
    <scope>IDENTIFICATION</scope>
    <source>
        <tissue evidence="2">Leaf</tissue>
    </source>
</reference>
<accession>A0AC58UHZ6</accession>
<sequence length="282" mass="32213">MSWEIYEFRQKGQKWRTTVGDPAVKDQSEGQNNPSTMGKDDICFRKHPVRKTSTMQLASSVTVFNGLNFSKWREQVQFHLGVMDLDLALLNDKPAAITDLSSADKKSFHKAWERSNMLSVMFMRMNIANNIKSTIPQTESAREYLKFVEERFRFADKSLASTLMAELTTMKFDGSRSMQNHIIEMTNIAARLQTLGMKVDDSFLVQFILNSLPPEYGPFQINYNTIKDKWNVSELSSMLTQEESRLNKHGSHSINLMGQGAGKRLKVKANKFKKKKAPAKAQ</sequence>